<dbReference type="InterPro" id="IPR045518">
    <property type="entry name" value="2EXR"/>
</dbReference>
<dbReference type="AlphaFoldDB" id="A0A9X0AD40"/>
<feature type="compositionally biased region" description="Acidic residues" evidence="1">
    <location>
        <begin position="417"/>
        <end position="428"/>
    </location>
</feature>
<reference evidence="3" key="1">
    <citation type="submission" date="2022-11" db="EMBL/GenBank/DDBJ databases">
        <title>Genome Resource of Sclerotinia nivalis Strain SnTB1, a Plant Pathogen Isolated from American Ginseng.</title>
        <authorList>
            <person name="Fan S."/>
        </authorList>
    </citation>
    <scope>NUCLEOTIDE SEQUENCE</scope>
    <source>
        <strain evidence="3">SnTB1</strain>
    </source>
</reference>
<dbReference type="OrthoDB" id="3473305at2759"/>
<gene>
    <name evidence="3" type="ORF">OCU04_010867</name>
</gene>
<sequence length="437" mass="51502">MDTFEDLANLKQEFQVKTTIKFTGEPRKVKGRKLFKDTWQELRNIELVVKVMPKGSKSQQSQTLTSSFQGQGLTEFTLFPRLPLELRRKIWGFTVDSRLVEEKYCRQSGEGYGQYWEESVRSLSPINIVPYSSMPASFWACLESRDEVARYYEDIAAIPETRMVCEVWPKKPVENLPSLLPPNPFSLNQAIFNFKRLCEEDSLHPLPPSVPFNPDRDIIGFDSLKCLDIETFYFCQPEVRLLLHNVPLPAGRPAWRNELFPTYQPWIIQPSTVKRVQTTPRSLLSRRFHDHYFEKQGWRDPCMIFIGFIYQDLDEFIIQDFDCRFPHKLDLPEDRELWKEWILRMFKVESAHNEYAFVRAGSAFKVPEVIIRPGAKIARPCEDCSKIQKISREEFKERKEIKYYLKNFYRNLAEKGDQDEEDSDDSDDSYGVYMVPF</sequence>
<feature type="domain" description="2EXR" evidence="2">
    <location>
        <begin position="76"/>
        <end position="219"/>
    </location>
</feature>
<protein>
    <recommendedName>
        <fullName evidence="2">2EXR domain-containing protein</fullName>
    </recommendedName>
</protein>
<dbReference type="Pfam" id="PF20150">
    <property type="entry name" value="2EXR"/>
    <property type="match status" value="1"/>
</dbReference>
<dbReference type="Proteomes" id="UP001152300">
    <property type="component" value="Unassembled WGS sequence"/>
</dbReference>
<dbReference type="PANTHER" id="PTHR35910:SF6">
    <property type="entry name" value="2EXR DOMAIN-CONTAINING PROTEIN"/>
    <property type="match status" value="1"/>
</dbReference>
<dbReference type="PANTHER" id="PTHR35910">
    <property type="entry name" value="2EXR DOMAIN-CONTAINING PROTEIN"/>
    <property type="match status" value="1"/>
</dbReference>
<feature type="region of interest" description="Disordered" evidence="1">
    <location>
        <begin position="415"/>
        <end position="437"/>
    </location>
</feature>
<organism evidence="3 4">
    <name type="scientific">Sclerotinia nivalis</name>
    <dbReference type="NCBI Taxonomy" id="352851"/>
    <lineage>
        <taxon>Eukaryota</taxon>
        <taxon>Fungi</taxon>
        <taxon>Dikarya</taxon>
        <taxon>Ascomycota</taxon>
        <taxon>Pezizomycotina</taxon>
        <taxon>Leotiomycetes</taxon>
        <taxon>Helotiales</taxon>
        <taxon>Sclerotiniaceae</taxon>
        <taxon>Sclerotinia</taxon>
    </lineage>
</organism>
<accession>A0A9X0AD40</accession>
<comment type="caution">
    <text evidence="3">The sequence shown here is derived from an EMBL/GenBank/DDBJ whole genome shotgun (WGS) entry which is preliminary data.</text>
</comment>
<proteinExistence type="predicted"/>
<evidence type="ECO:0000256" key="1">
    <source>
        <dbReference type="SAM" id="MobiDB-lite"/>
    </source>
</evidence>
<dbReference type="EMBL" id="JAPEIS010000013">
    <property type="protein sequence ID" value="KAJ8060551.1"/>
    <property type="molecule type" value="Genomic_DNA"/>
</dbReference>
<evidence type="ECO:0000313" key="4">
    <source>
        <dbReference type="Proteomes" id="UP001152300"/>
    </source>
</evidence>
<name>A0A9X0AD40_9HELO</name>
<keyword evidence="4" id="KW-1185">Reference proteome</keyword>
<evidence type="ECO:0000313" key="3">
    <source>
        <dbReference type="EMBL" id="KAJ8060551.1"/>
    </source>
</evidence>
<evidence type="ECO:0000259" key="2">
    <source>
        <dbReference type="Pfam" id="PF20150"/>
    </source>
</evidence>